<dbReference type="EMBL" id="VSSQ01000115">
    <property type="protein sequence ID" value="MPL78331.1"/>
    <property type="molecule type" value="Genomic_DNA"/>
</dbReference>
<feature type="transmembrane region" description="Helical" evidence="1">
    <location>
        <begin position="20"/>
        <end position="38"/>
    </location>
</feature>
<accession>A0A644UHG8</accession>
<dbReference type="AlphaFoldDB" id="A0A644UHG8"/>
<keyword evidence="1" id="KW-0812">Transmembrane</keyword>
<evidence type="ECO:0008006" key="3">
    <source>
        <dbReference type="Google" id="ProtNLM"/>
    </source>
</evidence>
<organism evidence="2">
    <name type="scientific">bioreactor metagenome</name>
    <dbReference type="NCBI Taxonomy" id="1076179"/>
    <lineage>
        <taxon>unclassified sequences</taxon>
        <taxon>metagenomes</taxon>
        <taxon>ecological metagenomes</taxon>
    </lineage>
</organism>
<keyword evidence="1" id="KW-1133">Transmembrane helix</keyword>
<dbReference type="Pfam" id="PF11297">
    <property type="entry name" value="DUF3098"/>
    <property type="match status" value="1"/>
</dbReference>
<dbReference type="InterPro" id="IPR021448">
    <property type="entry name" value="DUF3098"/>
</dbReference>
<name>A0A644UHG8_9ZZZZ</name>
<proteinExistence type="predicted"/>
<sequence>MTKKIAEDDPRFAIHPKNLILIIAGLALMVIGYLLMIGGGTKDPDIFTGDQLFSFRRIVAAPVLIIAGFVVEIYAIMKKPSK</sequence>
<comment type="caution">
    <text evidence="2">The sequence shown here is derived from an EMBL/GenBank/DDBJ whole genome shotgun (WGS) entry which is preliminary data.</text>
</comment>
<protein>
    <recommendedName>
        <fullName evidence="3">DUF3098 domain-containing protein</fullName>
    </recommendedName>
</protein>
<evidence type="ECO:0000256" key="1">
    <source>
        <dbReference type="SAM" id="Phobius"/>
    </source>
</evidence>
<gene>
    <name evidence="2" type="ORF">SDC9_24195</name>
</gene>
<evidence type="ECO:0000313" key="2">
    <source>
        <dbReference type="EMBL" id="MPL78331.1"/>
    </source>
</evidence>
<feature type="transmembrane region" description="Helical" evidence="1">
    <location>
        <begin position="58"/>
        <end position="77"/>
    </location>
</feature>
<reference evidence="2" key="1">
    <citation type="submission" date="2019-08" db="EMBL/GenBank/DDBJ databases">
        <authorList>
            <person name="Kucharzyk K."/>
            <person name="Murdoch R.W."/>
            <person name="Higgins S."/>
            <person name="Loffler F."/>
        </authorList>
    </citation>
    <scope>NUCLEOTIDE SEQUENCE</scope>
</reference>
<keyword evidence="1" id="KW-0472">Membrane</keyword>